<evidence type="ECO:0000313" key="6">
    <source>
        <dbReference type="EMBL" id="MBU3850564.1"/>
    </source>
</evidence>
<dbReference type="Pfam" id="PF01751">
    <property type="entry name" value="Toprim"/>
    <property type="match status" value="1"/>
</dbReference>
<evidence type="ECO:0000259" key="5">
    <source>
        <dbReference type="Pfam" id="PF01751"/>
    </source>
</evidence>
<sequence>RDPMTQAIFSLRGKPENMYGKRRADIYKNAELYNLMMALGIENDLEGLRYSRIIIATDADNDGFHIRNLMLTFFLGYFEELVTSGRVFILETPLFRVRTKTEIKYCYSEAERDKAIKALGTKGVEVTRFKGLGEIGSKEFGQFIGKDMHLVPVEVNKLKEVPELLDFYMGKNTPTRRDFIVNNLLSEIDA</sequence>
<comment type="catalytic activity">
    <reaction evidence="1">
        <text>ATP-dependent breakage, passage and rejoining of double-stranded DNA.</text>
        <dbReference type="EC" id="5.6.2.2"/>
    </reaction>
</comment>
<reference evidence="6" key="1">
    <citation type="journal article" date="2021" name="PeerJ">
        <title>Extensive microbial diversity within the chicken gut microbiome revealed by metagenomics and culture.</title>
        <authorList>
            <person name="Gilroy R."/>
            <person name="Ravi A."/>
            <person name="Getino M."/>
            <person name="Pursley I."/>
            <person name="Horton D.L."/>
            <person name="Alikhan N.F."/>
            <person name="Baker D."/>
            <person name="Gharbi K."/>
            <person name="Hall N."/>
            <person name="Watson M."/>
            <person name="Adriaenssens E.M."/>
            <person name="Foster-Nyarko E."/>
            <person name="Jarju S."/>
            <person name="Secka A."/>
            <person name="Antonio M."/>
            <person name="Oren A."/>
            <person name="Chaudhuri R.R."/>
            <person name="La Ragione R."/>
            <person name="Hildebrand F."/>
            <person name="Pallen M.J."/>
        </authorList>
    </citation>
    <scope>NUCLEOTIDE SEQUENCE</scope>
    <source>
        <strain evidence="6">Gambia15-2214</strain>
    </source>
</reference>
<dbReference type="GO" id="GO:0006265">
    <property type="term" value="P:DNA topological change"/>
    <property type="evidence" value="ECO:0007669"/>
    <property type="project" value="InterPro"/>
</dbReference>
<evidence type="ECO:0000256" key="3">
    <source>
        <dbReference type="ARBA" id="ARBA00023029"/>
    </source>
</evidence>
<evidence type="ECO:0000256" key="2">
    <source>
        <dbReference type="ARBA" id="ARBA00012895"/>
    </source>
</evidence>
<dbReference type="EC" id="5.6.2.2" evidence="2"/>
<keyword evidence="4" id="KW-0413">Isomerase</keyword>
<dbReference type="AlphaFoldDB" id="A0A9E2NZY3"/>
<dbReference type="SUPFAM" id="SSF56719">
    <property type="entry name" value="Type II DNA topoisomerase"/>
    <property type="match status" value="1"/>
</dbReference>
<gene>
    <name evidence="6" type="ORF">IAA16_08365</name>
</gene>
<feature type="non-terminal residue" evidence="6">
    <location>
        <position position="1"/>
    </location>
</feature>
<dbReference type="GO" id="GO:0005524">
    <property type="term" value="F:ATP binding"/>
    <property type="evidence" value="ECO:0007669"/>
    <property type="project" value="InterPro"/>
</dbReference>
<comment type="caution">
    <text evidence="6">The sequence shown here is derived from an EMBL/GenBank/DDBJ whole genome shotgun (WGS) entry which is preliminary data.</text>
</comment>
<name>A0A9E2NZY3_9SPIR</name>
<accession>A0A9E2NZY3</accession>
<reference evidence="6" key="2">
    <citation type="submission" date="2021-04" db="EMBL/GenBank/DDBJ databases">
        <authorList>
            <person name="Gilroy R."/>
        </authorList>
    </citation>
    <scope>NUCLEOTIDE SEQUENCE</scope>
    <source>
        <strain evidence="6">Gambia15-2214</strain>
    </source>
</reference>
<dbReference type="GO" id="GO:0003677">
    <property type="term" value="F:DNA binding"/>
    <property type="evidence" value="ECO:0007669"/>
    <property type="project" value="InterPro"/>
</dbReference>
<dbReference type="InterPro" id="IPR013760">
    <property type="entry name" value="Topo_IIA-like_dom_sf"/>
</dbReference>
<dbReference type="InterPro" id="IPR006171">
    <property type="entry name" value="TOPRIM_dom"/>
</dbReference>
<evidence type="ECO:0000256" key="4">
    <source>
        <dbReference type="ARBA" id="ARBA00023235"/>
    </source>
</evidence>
<keyword evidence="3" id="KW-0799">Topoisomerase</keyword>
<dbReference type="PANTHER" id="PTHR45866:SF2">
    <property type="entry name" value="DNA TOPOISOMERASE (ATP-HYDROLYZING)"/>
    <property type="match status" value="1"/>
</dbReference>
<dbReference type="Gene3D" id="3.40.50.670">
    <property type="match status" value="1"/>
</dbReference>
<evidence type="ECO:0000256" key="1">
    <source>
        <dbReference type="ARBA" id="ARBA00000185"/>
    </source>
</evidence>
<protein>
    <recommendedName>
        <fullName evidence="2">DNA topoisomerase (ATP-hydrolyzing)</fullName>
        <ecNumber evidence="2">5.6.2.2</ecNumber>
    </recommendedName>
</protein>
<evidence type="ECO:0000313" key="7">
    <source>
        <dbReference type="Proteomes" id="UP000823914"/>
    </source>
</evidence>
<organism evidence="6 7">
    <name type="scientific">Candidatus Treponema excrementipullorum</name>
    <dbReference type="NCBI Taxonomy" id="2838768"/>
    <lineage>
        <taxon>Bacteria</taxon>
        <taxon>Pseudomonadati</taxon>
        <taxon>Spirochaetota</taxon>
        <taxon>Spirochaetia</taxon>
        <taxon>Spirochaetales</taxon>
        <taxon>Treponemataceae</taxon>
        <taxon>Treponema</taxon>
    </lineage>
</organism>
<dbReference type="PRINTS" id="PR00418">
    <property type="entry name" value="TPI2FAMILY"/>
</dbReference>
<proteinExistence type="predicted"/>
<feature type="domain" description="Toprim" evidence="5">
    <location>
        <begin position="5"/>
        <end position="91"/>
    </location>
</feature>
<dbReference type="InterPro" id="IPR013759">
    <property type="entry name" value="Topo_IIA_B_C"/>
</dbReference>
<dbReference type="EMBL" id="JAHLFV010000193">
    <property type="protein sequence ID" value="MBU3850564.1"/>
    <property type="molecule type" value="Genomic_DNA"/>
</dbReference>
<dbReference type="Proteomes" id="UP000823914">
    <property type="component" value="Unassembled WGS sequence"/>
</dbReference>
<dbReference type="GO" id="GO:0003918">
    <property type="term" value="F:DNA topoisomerase type II (double strand cut, ATP-hydrolyzing) activity"/>
    <property type="evidence" value="ECO:0007669"/>
    <property type="project" value="UniProtKB-EC"/>
</dbReference>
<dbReference type="PANTHER" id="PTHR45866">
    <property type="entry name" value="DNA GYRASE/TOPOISOMERASE SUBUNIT B"/>
    <property type="match status" value="1"/>
</dbReference>